<feature type="region of interest" description="Disordered" evidence="1">
    <location>
        <begin position="31"/>
        <end position="52"/>
    </location>
</feature>
<dbReference type="EMBL" id="VOIH02000005">
    <property type="protein sequence ID" value="KAF3447517.1"/>
    <property type="molecule type" value="Genomic_DNA"/>
</dbReference>
<protein>
    <submittedName>
        <fullName evidence="2">Uncharacterized protein</fullName>
    </submittedName>
</protein>
<sequence length="80" mass="9034">MVLRGPASNRSLNRENPDILIVMIAEEQIMRGGEEDKGDQREKGGDGPSKACNRNKWHCAKRAMCFPLSLYLLVFTDLEL</sequence>
<reference evidence="2" key="1">
    <citation type="submission" date="2020-03" db="EMBL/GenBank/DDBJ databases">
        <title>A high-quality chromosome-level genome assembly of a woody plant with both climbing and erect habits, Rhamnella rubrinervis.</title>
        <authorList>
            <person name="Lu Z."/>
            <person name="Yang Y."/>
            <person name="Zhu X."/>
            <person name="Sun Y."/>
        </authorList>
    </citation>
    <scope>NUCLEOTIDE SEQUENCE</scope>
    <source>
        <strain evidence="2">BYM</strain>
        <tissue evidence="2">Leaf</tissue>
    </source>
</reference>
<name>A0A8K0MIW2_9ROSA</name>
<feature type="compositionally biased region" description="Basic and acidic residues" evidence="1">
    <location>
        <begin position="31"/>
        <end position="45"/>
    </location>
</feature>
<gene>
    <name evidence="2" type="ORF">FNV43_RR12703</name>
</gene>
<organism evidence="2 3">
    <name type="scientific">Rhamnella rubrinervis</name>
    <dbReference type="NCBI Taxonomy" id="2594499"/>
    <lineage>
        <taxon>Eukaryota</taxon>
        <taxon>Viridiplantae</taxon>
        <taxon>Streptophyta</taxon>
        <taxon>Embryophyta</taxon>
        <taxon>Tracheophyta</taxon>
        <taxon>Spermatophyta</taxon>
        <taxon>Magnoliopsida</taxon>
        <taxon>eudicotyledons</taxon>
        <taxon>Gunneridae</taxon>
        <taxon>Pentapetalae</taxon>
        <taxon>rosids</taxon>
        <taxon>fabids</taxon>
        <taxon>Rosales</taxon>
        <taxon>Rhamnaceae</taxon>
        <taxon>rhamnoid group</taxon>
        <taxon>Rhamneae</taxon>
        <taxon>Rhamnella</taxon>
    </lineage>
</organism>
<evidence type="ECO:0000256" key="1">
    <source>
        <dbReference type="SAM" id="MobiDB-lite"/>
    </source>
</evidence>
<dbReference type="Proteomes" id="UP000796880">
    <property type="component" value="Unassembled WGS sequence"/>
</dbReference>
<accession>A0A8K0MIW2</accession>
<keyword evidence="3" id="KW-1185">Reference proteome</keyword>
<dbReference type="AlphaFoldDB" id="A0A8K0MIW2"/>
<dbReference type="OrthoDB" id="1731885at2759"/>
<proteinExistence type="predicted"/>
<comment type="caution">
    <text evidence="2">The sequence shown here is derived from an EMBL/GenBank/DDBJ whole genome shotgun (WGS) entry which is preliminary data.</text>
</comment>
<evidence type="ECO:0000313" key="2">
    <source>
        <dbReference type="EMBL" id="KAF3447517.1"/>
    </source>
</evidence>
<evidence type="ECO:0000313" key="3">
    <source>
        <dbReference type="Proteomes" id="UP000796880"/>
    </source>
</evidence>